<protein>
    <recommendedName>
        <fullName evidence="3">N4-gp56 family major capsid protein</fullName>
    </recommendedName>
</protein>
<reference evidence="1 2" key="1">
    <citation type="journal article" date="2021" name="ISME Commun">
        <title>Automated analysis of genomic sequences facilitates high-throughput and comprehensive description of bacteria.</title>
        <authorList>
            <person name="Hitch T.C.A."/>
        </authorList>
    </citation>
    <scope>NUCLEOTIDE SEQUENCE [LARGE SCALE GENOMIC DNA]</scope>
    <source>
        <strain evidence="1 2">Sanger_02</strain>
    </source>
</reference>
<comment type="caution">
    <text evidence="1">The sequence shown here is derived from an EMBL/GenBank/DDBJ whole genome shotgun (WGS) entry which is preliminary data.</text>
</comment>
<dbReference type="Proteomes" id="UP001207605">
    <property type="component" value="Unassembled WGS sequence"/>
</dbReference>
<evidence type="ECO:0000313" key="2">
    <source>
        <dbReference type="Proteomes" id="UP001207605"/>
    </source>
</evidence>
<dbReference type="EMBL" id="JAOQJV010000027">
    <property type="protein sequence ID" value="MCU6701137.1"/>
    <property type="molecule type" value="Genomic_DNA"/>
</dbReference>
<gene>
    <name evidence="1" type="ORF">OCV65_12990</name>
</gene>
<dbReference type="RefSeq" id="WP_262582421.1">
    <property type="nucleotide sequence ID" value="NZ_JAOQJV010000027.1"/>
</dbReference>
<sequence>MANTIALRKQYSTLLDEVYKLSSLTSVLDGPNELVREGANANEILIPKMDMDGLADYAKGTGYEAGDVTLDYETKKCAYDRGRMFTVDAMDNIESAGIAFGRLAGEFLRTKVVPEIDAYRFSAYAQIPEVTTVQSDLADGKAALAAIRAARGEIENSEANLATCYLFINPTLAGMIDDLDTTASKKAMEGFAGIVKVPQGRFYNKITLTAKQKGGFTKASGALNMNFLIVDKNSAIQFQKHTVSKIISPDQNQTADAWKFGYRTVGIAECKDNKKAGIYVHTVKTAA</sequence>
<keyword evidence="2" id="KW-1185">Reference proteome</keyword>
<evidence type="ECO:0000313" key="1">
    <source>
        <dbReference type="EMBL" id="MCU6701137.1"/>
    </source>
</evidence>
<name>A0ABT2S9R1_9FIRM</name>
<evidence type="ECO:0008006" key="3">
    <source>
        <dbReference type="Google" id="ProtNLM"/>
    </source>
</evidence>
<accession>A0ABT2S9R1</accession>
<organism evidence="1 2">
    <name type="scientific">Dorea ammoniilytica</name>
    <dbReference type="NCBI Taxonomy" id="2981788"/>
    <lineage>
        <taxon>Bacteria</taxon>
        <taxon>Bacillati</taxon>
        <taxon>Bacillota</taxon>
        <taxon>Clostridia</taxon>
        <taxon>Lachnospirales</taxon>
        <taxon>Lachnospiraceae</taxon>
        <taxon>Dorea</taxon>
    </lineage>
</organism>
<proteinExistence type="predicted"/>